<accession>Q215W5</accession>
<dbReference type="RefSeq" id="WP_011472720.1">
    <property type="nucleotide sequence ID" value="NC_007925.1"/>
</dbReference>
<gene>
    <name evidence="2" type="ordered locus">RPC_2267</name>
</gene>
<dbReference type="EMBL" id="CP000301">
    <property type="protein sequence ID" value="ABD87821.1"/>
    <property type="molecule type" value="Genomic_DNA"/>
</dbReference>
<evidence type="ECO:0000313" key="2">
    <source>
        <dbReference type="EMBL" id="ABD87821.1"/>
    </source>
</evidence>
<organism evidence="2">
    <name type="scientific">Rhodopseudomonas palustris (strain BisB18)</name>
    <dbReference type="NCBI Taxonomy" id="316056"/>
    <lineage>
        <taxon>Bacteria</taxon>
        <taxon>Pseudomonadati</taxon>
        <taxon>Pseudomonadota</taxon>
        <taxon>Alphaproteobacteria</taxon>
        <taxon>Hyphomicrobiales</taxon>
        <taxon>Nitrobacteraceae</taxon>
        <taxon>Rhodopseudomonas</taxon>
    </lineage>
</organism>
<dbReference type="STRING" id="316056.RPC_2267"/>
<evidence type="ECO:0000259" key="1">
    <source>
        <dbReference type="Pfam" id="PF24698"/>
    </source>
</evidence>
<dbReference type="Pfam" id="PF24698">
    <property type="entry name" value="DUF7662"/>
    <property type="match status" value="1"/>
</dbReference>
<sequence length="140" mass="15383">MSKYAALGDFLSKQRAGRVQVSFAEIEKIIGGKLPGSQRYPAWWSNNPMNNTMTRVWLDAGFQTEQVDIAGRKLVFRRVSASSANEGDLSATKTKKSGQHPLIGCMKGTVYIPEGVDLTEPADPEWGEIAYGRDASKCSR</sequence>
<feature type="domain" description="DUF7662" evidence="1">
    <location>
        <begin position="4"/>
        <end position="78"/>
    </location>
</feature>
<dbReference type="AlphaFoldDB" id="Q215W5"/>
<dbReference type="eggNOG" id="COG2944">
    <property type="taxonomic scope" value="Bacteria"/>
</dbReference>
<proteinExistence type="predicted"/>
<protein>
    <recommendedName>
        <fullName evidence="1">DUF7662 domain-containing protein</fullName>
    </recommendedName>
</protein>
<reference evidence="2" key="1">
    <citation type="submission" date="2006-03" db="EMBL/GenBank/DDBJ databases">
        <title>Complete sequence of Rhodopseudomonas palustris BisB18.</title>
        <authorList>
            <consortium name="US DOE Joint Genome Institute"/>
            <person name="Copeland A."/>
            <person name="Lucas S."/>
            <person name="Lapidus A."/>
            <person name="Barry K."/>
            <person name="Detter J.C."/>
            <person name="Glavina del Rio T."/>
            <person name="Hammon N."/>
            <person name="Israni S."/>
            <person name="Dalin E."/>
            <person name="Tice H."/>
            <person name="Pitluck S."/>
            <person name="Chain P."/>
            <person name="Malfatti S."/>
            <person name="Shin M."/>
            <person name="Vergez L."/>
            <person name="Schmutz J."/>
            <person name="Larimer F."/>
            <person name="Land M."/>
            <person name="Hauser L."/>
            <person name="Pelletier D.A."/>
            <person name="Kyrpides N."/>
            <person name="Anderson I."/>
            <person name="Oda Y."/>
            <person name="Harwood C.S."/>
            <person name="Richardson P."/>
        </authorList>
    </citation>
    <scope>NUCLEOTIDE SEQUENCE [LARGE SCALE GENOMIC DNA]</scope>
    <source>
        <strain evidence="2">BisB18</strain>
    </source>
</reference>
<dbReference type="OrthoDB" id="3480230at2"/>
<dbReference type="HOGENOM" id="CLU_1833657_0_0_5"/>
<dbReference type="KEGG" id="rpc:RPC_2267"/>
<name>Q215W5_RHOPB</name>
<dbReference type="InterPro" id="IPR056079">
    <property type="entry name" value="DUF7662"/>
</dbReference>